<evidence type="ECO:0000256" key="5">
    <source>
        <dbReference type="ARBA" id="ARBA00023157"/>
    </source>
</evidence>
<protein>
    <submittedName>
        <fullName evidence="9">Disulfide bond formation protein DsbD</fullName>
    </submittedName>
</protein>
<evidence type="ECO:0000256" key="7">
    <source>
        <dbReference type="SAM" id="SignalP"/>
    </source>
</evidence>
<proteinExistence type="inferred from homology"/>
<dbReference type="Gene3D" id="3.40.30.10">
    <property type="entry name" value="Glutaredoxin"/>
    <property type="match status" value="1"/>
</dbReference>
<evidence type="ECO:0000256" key="3">
    <source>
        <dbReference type="ARBA" id="ARBA00022729"/>
    </source>
</evidence>
<sequence>MQSFISRRAVLTSLGGISAVAVLAGCSDSDAQGSSSGAAAAEAPAAEGTVDVAKLMEVPEGSLPDLAYGKDDAPVTVVEYASLTCSHCAAFHRDTWPTVKEKYVDSGKVRFIIREFPFDPLATAGFMVARCSESNRNALVDTLFDKQADWVVSQGASEKLLGIARLAGISQEKFNACLTDQALAGQVQAVQQRGQSEFGVNATPTFFINGNKYSGALSVDQMSAIIDSML</sequence>
<comment type="function">
    <text evidence="1">May be required for disulfide bond formation in some proteins.</text>
</comment>
<organism evidence="9 10">
    <name type="scientific">Limoniibacter endophyticus</name>
    <dbReference type="NCBI Taxonomy" id="1565040"/>
    <lineage>
        <taxon>Bacteria</taxon>
        <taxon>Pseudomonadati</taxon>
        <taxon>Pseudomonadota</taxon>
        <taxon>Alphaproteobacteria</taxon>
        <taxon>Hyphomicrobiales</taxon>
        <taxon>Bartonellaceae</taxon>
        <taxon>Limoniibacter</taxon>
    </lineage>
</organism>
<feature type="domain" description="Thioredoxin" evidence="8">
    <location>
        <begin position="32"/>
        <end position="230"/>
    </location>
</feature>
<dbReference type="InterPro" id="IPR012336">
    <property type="entry name" value="Thioredoxin-like_fold"/>
</dbReference>
<dbReference type="InterPro" id="IPR013766">
    <property type="entry name" value="Thioredoxin_domain"/>
</dbReference>
<evidence type="ECO:0000256" key="4">
    <source>
        <dbReference type="ARBA" id="ARBA00023002"/>
    </source>
</evidence>
<dbReference type="EMBL" id="BMZO01000005">
    <property type="protein sequence ID" value="GHC71618.1"/>
    <property type="molecule type" value="Genomic_DNA"/>
</dbReference>
<name>A0A8J3DIL6_9HYPH</name>
<dbReference type="Proteomes" id="UP000641137">
    <property type="component" value="Unassembled WGS sequence"/>
</dbReference>
<dbReference type="Pfam" id="PF13462">
    <property type="entry name" value="Thioredoxin_4"/>
    <property type="match status" value="1"/>
</dbReference>
<keyword evidence="5" id="KW-1015">Disulfide bond</keyword>
<keyword evidence="6" id="KW-0676">Redox-active center</keyword>
<dbReference type="RefSeq" id="WP_189489739.1">
    <property type="nucleotide sequence ID" value="NZ_BMZO01000005.1"/>
</dbReference>
<comment type="caution">
    <text evidence="9">The sequence shown here is derived from an EMBL/GenBank/DDBJ whole genome shotgun (WGS) entry which is preliminary data.</text>
</comment>
<reference evidence="9" key="1">
    <citation type="journal article" date="2014" name="Int. J. Syst. Evol. Microbiol.">
        <title>Complete genome sequence of Corynebacterium casei LMG S-19264T (=DSM 44701T), isolated from a smear-ripened cheese.</title>
        <authorList>
            <consortium name="US DOE Joint Genome Institute (JGI-PGF)"/>
            <person name="Walter F."/>
            <person name="Albersmeier A."/>
            <person name="Kalinowski J."/>
            <person name="Ruckert C."/>
        </authorList>
    </citation>
    <scope>NUCLEOTIDE SEQUENCE</scope>
    <source>
        <strain evidence="9">KCTC 42097</strain>
    </source>
</reference>
<evidence type="ECO:0000259" key="8">
    <source>
        <dbReference type="PROSITE" id="PS51352"/>
    </source>
</evidence>
<accession>A0A8J3DIL6</accession>
<dbReference type="InterPro" id="IPR036249">
    <property type="entry name" value="Thioredoxin-like_sf"/>
</dbReference>
<dbReference type="PROSITE" id="PS51318">
    <property type="entry name" value="TAT"/>
    <property type="match status" value="1"/>
</dbReference>
<comment type="similarity">
    <text evidence="2">Belongs to the thioredoxin family. DsbA subfamily.</text>
</comment>
<feature type="signal peptide" evidence="7">
    <location>
        <begin position="1"/>
        <end position="24"/>
    </location>
</feature>
<evidence type="ECO:0000256" key="1">
    <source>
        <dbReference type="ARBA" id="ARBA00003565"/>
    </source>
</evidence>
<dbReference type="GO" id="GO:0016491">
    <property type="term" value="F:oxidoreductase activity"/>
    <property type="evidence" value="ECO:0007669"/>
    <property type="project" value="UniProtKB-KW"/>
</dbReference>
<dbReference type="PANTHER" id="PTHR13887:SF14">
    <property type="entry name" value="DISULFIDE BOND FORMATION PROTEIN D"/>
    <property type="match status" value="1"/>
</dbReference>
<reference evidence="9" key="2">
    <citation type="submission" date="2020-09" db="EMBL/GenBank/DDBJ databases">
        <authorList>
            <person name="Sun Q."/>
            <person name="Kim S."/>
        </authorList>
    </citation>
    <scope>NUCLEOTIDE SEQUENCE</scope>
    <source>
        <strain evidence="9">KCTC 42097</strain>
    </source>
</reference>
<dbReference type="InterPro" id="IPR006311">
    <property type="entry name" value="TAT_signal"/>
</dbReference>
<keyword evidence="3 7" id="KW-0732">Signal</keyword>
<dbReference type="PROSITE" id="PS51352">
    <property type="entry name" value="THIOREDOXIN_2"/>
    <property type="match status" value="1"/>
</dbReference>
<keyword evidence="10" id="KW-1185">Reference proteome</keyword>
<dbReference type="AlphaFoldDB" id="A0A8J3DIL6"/>
<dbReference type="PANTHER" id="PTHR13887">
    <property type="entry name" value="GLUTATHIONE S-TRANSFERASE KAPPA"/>
    <property type="match status" value="1"/>
</dbReference>
<evidence type="ECO:0000256" key="2">
    <source>
        <dbReference type="ARBA" id="ARBA00005791"/>
    </source>
</evidence>
<gene>
    <name evidence="9" type="ORF">GCM10010136_18990</name>
</gene>
<evidence type="ECO:0000313" key="9">
    <source>
        <dbReference type="EMBL" id="GHC71618.1"/>
    </source>
</evidence>
<keyword evidence="4" id="KW-0560">Oxidoreductase</keyword>
<dbReference type="PROSITE" id="PS51257">
    <property type="entry name" value="PROKAR_LIPOPROTEIN"/>
    <property type="match status" value="1"/>
</dbReference>
<evidence type="ECO:0000256" key="6">
    <source>
        <dbReference type="ARBA" id="ARBA00023284"/>
    </source>
</evidence>
<dbReference type="SUPFAM" id="SSF52833">
    <property type="entry name" value="Thioredoxin-like"/>
    <property type="match status" value="1"/>
</dbReference>
<feature type="chain" id="PRO_5035316019" evidence="7">
    <location>
        <begin position="25"/>
        <end position="230"/>
    </location>
</feature>
<evidence type="ECO:0000313" key="10">
    <source>
        <dbReference type="Proteomes" id="UP000641137"/>
    </source>
</evidence>